<evidence type="ECO:0000313" key="3">
    <source>
        <dbReference type="Proteomes" id="UP000434582"/>
    </source>
</evidence>
<name>A0A7X1ZF09_9PROT</name>
<dbReference type="GO" id="GO:0016758">
    <property type="term" value="F:hexosyltransferase activity"/>
    <property type="evidence" value="ECO:0007669"/>
    <property type="project" value="UniProtKB-ARBA"/>
</dbReference>
<organism evidence="2 3">
    <name type="scientific">Roseospira navarrensis</name>
    <dbReference type="NCBI Taxonomy" id="140058"/>
    <lineage>
        <taxon>Bacteria</taxon>
        <taxon>Pseudomonadati</taxon>
        <taxon>Pseudomonadota</taxon>
        <taxon>Alphaproteobacteria</taxon>
        <taxon>Rhodospirillales</taxon>
        <taxon>Rhodospirillaceae</taxon>
        <taxon>Roseospira</taxon>
    </lineage>
</organism>
<dbReference type="InterPro" id="IPR001173">
    <property type="entry name" value="Glyco_trans_2-like"/>
</dbReference>
<evidence type="ECO:0000313" key="2">
    <source>
        <dbReference type="EMBL" id="MQX36376.1"/>
    </source>
</evidence>
<proteinExistence type="predicted"/>
<dbReference type="PANTHER" id="PTHR22916">
    <property type="entry name" value="GLYCOSYLTRANSFERASE"/>
    <property type="match status" value="1"/>
</dbReference>
<dbReference type="InterPro" id="IPR029044">
    <property type="entry name" value="Nucleotide-diphossugar_trans"/>
</dbReference>
<dbReference type="SUPFAM" id="SSF53448">
    <property type="entry name" value="Nucleotide-diphospho-sugar transferases"/>
    <property type="match status" value="1"/>
</dbReference>
<comment type="caution">
    <text evidence="2">The sequence shown here is derived from an EMBL/GenBank/DDBJ whole genome shotgun (WGS) entry which is preliminary data.</text>
</comment>
<protein>
    <submittedName>
        <fullName evidence="2">Glycosyltransferase</fullName>
    </submittedName>
</protein>
<dbReference type="Proteomes" id="UP000434582">
    <property type="component" value="Unassembled WGS sequence"/>
</dbReference>
<keyword evidence="3" id="KW-1185">Reference proteome</keyword>
<feature type="domain" description="Glycosyltransferase 2-like" evidence="1">
    <location>
        <begin position="16"/>
        <end position="140"/>
    </location>
</feature>
<evidence type="ECO:0000259" key="1">
    <source>
        <dbReference type="Pfam" id="PF00535"/>
    </source>
</evidence>
<dbReference type="CDD" id="cd06433">
    <property type="entry name" value="GT_2_WfgS_like"/>
    <property type="match status" value="1"/>
</dbReference>
<dbReference type="AlphaFoldDB" id="A0A7X1ZF09"/>
<gene>
    <name evidence="2" type="ORF">GHC57_07570</name>
</gene>
<dbReference type="RefSeq" id="WP_153342818.1">
    <property type="nucleotide sequence ID" value="NZ_WIVE01000017.1"/>
</dbReference>
<keyword evidence="2" id="KW-0808">Transferase</keyword>
<accession>A0A7X1ZF09</accession>
<dbReference type="Gene3D" id="3.90.550.10">
    <property type="entry name" value="Spore Coat Polysaccharide Biosynthesis Protein SpsA, Chain A"/>
    <property type="match status" value="1"/>
</dbReference>
<dbReference type="PANTHER" id="PTHR22916:SF67">
    <property type="entry name" value="COLANIC ACID BIOSYNTHESIS GLYCOSYL TRANSFERASE WCAE-RELATED"/>
    <property type="match status" value="1"/>
</dbReference>
<dbReference type="EMBL" id="WIVE01000017">
    <property type="protein sequence ID" value="MQX36376.1"/>
    <property type="molecule type" value="Genomic_DNA"/>
</dbReference>
<dbReference type="Pfam" id="PF00535">
    <property type="entry name" value="Glycos_transf_2"/>
    <property type="match status" value="1"/>
</dbReference>
<dbReference type="OrthoDB" id="9794124at2"/>
<reference evidence="2 3" key="1">
    <citation type="submission" date="2019-10" db="EMBL/GenBank/DDBJ databases">
        <title>Draft whole-genome sequence of the purple nonsulfur photosynthetic bacterium Roseospira navarrensis DSM 15114.</title>
        <authorList>
            <person name="Kyndt J.A."/>
            <person name="Meyer T.E."/>
        </authorList>
    </citation>
    <scope>NUCLEOTIDE SEQUENCE [LARGE SCALE GENOMIC DNA]</scope>
    <source>
        <strain evidence="2 3">DSM 15114</strain>
    </source>
</reference>
<sequence length="251" mass="27707">MPAPHATGGPARPVLSVVTVTWNAAATLERTIESVLGQTVGPIDYVVVDGGSTDGTLDILRAHGDAIRWVSEPDRGIYDAMNKGIARARGDWIHLLNADDRYTDPTVLAQVLPRLDPNRTNYCDLIREHADGGQVLQRYRLGRWPLYFSAFLPHPSLIVSRAQYDRVGRYDPGYRVAADHDMILRLLRRHPAHHIPVPLTVMGQQGVSATDLETSLNEFSQVVRKAGVPAPLVAAMERLKRVWWGVRSGGG</sequence>